<name>A0AAN9AVH0_9CAEN</name>
<dbReference type="Proteomes" id="UP001374579">
    <property type="component" value="Unassembled WGS sequence"/>
</dbReference>
<gene>
    <name evidence="2" type="ORF">V1264_007718</name>
</gene>
<feature type="compositionally biased region" description="Polar residues" evidence="1">
    <location>
        <begin position="64"/>
        <end position="76"/>
    </location>
</feature>
<dbReference type="GO" id="GO:0004497">
    <property type="term" value="F:monooxygenase activity"/>
    <property type="evidence" value="ECO:0007669"/>
    <property type="project" value="InterPro"/>
</dbReference>
<dbReference type="GO" id="GO:0005506">
    <property type="term" value="F:iron ion binding"/>
    <property type="evidence" value="ECO:0007669"/>
    <property type="project" value="InterPro"/>
</dbReference>
<dbReference type="AlphaFoldDB" id="A0AAN9AVH0"/>
<dbReference type="Gene3D" id="1.10.630.10">
    <property type="entry name" value="Cytochrome P450"/>
    <property type="match status" value="1"/>
</dbReference>
<feature type="compositionally biased region" description="Gly residues" evidence="1">
    <location>
        <begin position="19"/>
        <end position="32"/>
    </location>
</feature>
<protein>
    <submittedName>
        <fullName evidence="2">Uncharacterized protein</fullName>
    </submittedName>
</protein>
<evidence type="ECO:0000313" key="3">
    <source>
        <dbReference type="Proteomes" id="UP001374579"/>
    </source>
</evidence>
<comment type="caution">
    <text evidence="2">The sequence shown here is derived from an EMBL/GenBank/DDBJ whole genome shotgun (WGS) entry which is preliminary data.</text>
</comment>
<proteinExistence type="predicted"/>
<dbReference type="EMBL" id="JBAMIC010000019">
    <property type="protein sequence ID" value="KAK7094043.1"/>
    <property type="molecule type" value="Genomic_DNA"/>
</dbReference>
<sequence>MGKIRFFPLSYRSASQQASGGGSAPGKSGVTGKGPPAGAPQAFTKIPPKPAPKAFTKVPPTGAAQPSITGSQTGQQFIPGLMPSDLTPKDVEGYLHAKPFEEIPGPTSLAQSIPYAGTRLLFYPFSSYKVENLGDMVSRMQAIYGSVFRAKMGQDWVVVIDNLQDIQHVVKAGQLEAERGVKPVVKRSLGVLEKFPKRIQDSSLSWW</sequence>
<dbReference type="GO" id="GO:0020037">
    <property type="term" value="F:heme binding"/>
    <property type="evidence" value="ECO:0007669"/>
    <property type="project" value="InterPro"/>
</dbReference>
<organism evidence="2 3">
    <name type="scientific">Littorina saxatilis</name>
    <dbReference type="NCBI Taxonomy" id="31220"/>
    <lineage>
        <taxon>Eukaryota</taxon>
        <taxon>Metazoa</taxon>
        <taxon>Spiralia</taxon>
        <taxon>Lophotrochozoa</taxon>
        <taxon>Mollusca</taxon>
        <taxon>Gastropoda</taxon>
        <taxon>Caenogastropoda</taxon>
        <taxon>Littorinimorpha</taxon>
        <taxon>Littorinoidea</taxon>
        <taxon>Littorinidae</taxon>
        <taxon>Littorina</taxon>
    </lineage>
</organism>
<accession>A0AAN9AVH0</accession>
<keyword evidence="3" id="KW-1185">Reference proteome</keyword>
<evidence type="ECO:0000256" key="1">
    <source>
        <dbReference type="SAM" id="MobiDB-lite"/>
    </source>
</evidence>
<dbReference type="GO" id="GO:0016705">
    <property type="term" value="F:oxidoreductase activity, acting on paired donors, with incorporation or reduction of molecular oxygen"/>
    <property type="evidence" value="ECO:0007669"/>
    <property type="project" value="InterPro"/>
</dbReference>
<feature type="region of interest" description="Disordered" evidence="1">
    <location>
        <begin position="14"/>
        <end position="82"/>
    </location>
</feature>
<dbReference type="InterPro" id="IPR036396">
    <property type="entry name" value="Cyt_P450_sf"/>
</dbReference>
<evidence type="ECO:0000313" key="2">
    <source>
        <dbReference type="EMBL" id="KAK7094043.1"/>
    </source>
</evidence>
<reference evidence="2 3" key="1">
    <citation type="submission" date="2024-02" db="EMBL/GenBank/DDBJ databases">
        <title>Chromosome-scale genome assembly of the rough periwinkle Littorina saxatilis.</title>
        <authorList>
            <person name="De Jode A."/>
            <person name="Faria R."/>
            <person name="Formenti G."/>
            <person name="Sims Y."/>
            <person name="Smith T.P."/>
            <person name="Tracey A."/>
            <person name="Wood J.M.D."/>
            <person name="Zagrodzka Z.B."/>
            <person name="Johannesson K."/>
            <person name="Butlin R.K."/>
            <person name="Leder E.H."/>
        </authorList>
    </citation>
    <scope>NUCLEOTIDE SEQUENCE [LARGE SCALE GENOMIC DNA]</scope>
    <source>
        <strain evidence="2">Snail1</strain>
        <tissue evidence="2">Muscle</tissue>
    </source>
</reference>